<proteinExistence type="predicted"/>
<evidence type="ECO:0000313" key="2">
    <source>
        <dbReference type="Proteomes" id="UP000584374"/>
    </source>
</evidence>
<gene>
    <name evidence="1" type="ORF">BJ970_001100</name>
</gene>
<accession>A0A840PZ42</accession>
<dbReference type="AlphaFoldDB" id="A0A840PZ42"/>
<reference evidence="1 2" key="1">
    <citation type="submission" date="2020-08" db="EMBL/GenBank/DDBJ databases">
        <title>Sequencing the genomes of 1000 actinobacteria strains.</title>
        <authorList>
            <person name="Klenk H.-P."/>
        </authorList>
    </citation>
    <scope>NUCLEOTIDE SEQUENCE [LARGE SCALE GENOMIC DNA]</scope>
    <source>
        <strain evidence="1 2">DSM 45584</strain>
    </source>
</reference>
<dbReference type="EMBL" id="JACHIW010000001">
    <property type="protein sequence ID" value="MBB5153566.1"/>
    <property type="molecule type" value="Genomic_DNA"/>
</dbReference>
<organism evidence="1 2">
    <name type="scientific">Saccharopolyspora phatthalungensis</name>
    <dbReference type="NCBI Taxonomy" id="664693"/>
    <lineage>
        <taxon>Bacteria</taxon>
        <taxon>Bacillati</taxon>
        <taxon>Actinomycetota</taxon>
        <taxon>Actinomycetes</taxon>
        <taxon>Pseudonocardiales</taxon>
        <taxon>Pseudonocardiaceae</taxon>
        <taxon>Saccharopolyspora</taxon>
    </lineage>
</organism>
<keyword evidence="2" id="KW-1185">Reference proteome</keyword>
<dbReference type="Proteomes" id="UP000584374">
    <property type="component" value="Unassembled WGS sequence"/>
</dbReference>
<sequence length="43" mass="4692">MSVDDSDLVRESVHLCQQDTCIGKLTSAMLRSVLERATELAGI</sequence>
<comment type="caution">
    <text evidence="1">The sequence shown here is derived from an EMBL/GenBank/DDBJ whole genome shotgun (WGS) entry which is preliminary data.</text>
</comment>
<protein>
    <submittedName>
        <fullName evidence="1">Uncharacterized protein</fullName>
    </submittedName>
</protein>
<evidence type="ECO:0000313" key="1">
    <source>
        <dbReference type="EMBL" id="MBB5153566.1"/>
    </source>
</evidence>
<name>A0A840PZ42_9PSEU</name>